<sequence length="148" mass="16616">MTNELGEEYAIDVDLAGRVVRERGFDGRTLEFLYDRAGRCVETVNGQRKRTKIERDALGRATKVVIPRKPMMGDPIPKGEEVAYGYDALGRLVLARNGDAEVRFVRDALGRVIEEHAGGRTIESRYDAVGNRVGRRTSLGHETTYDYL</sequence>
<dbReference type="NCBIfam" id="TIGR01643">
    <property type="entry name" value="YD_repeat_2x"/>
    <property type="match status" value="2"/>
</dbReference>
<dbReference type="EMBL" id="CP003969">
    <property type="protein sequence ID" value="AGP41961.1"/>
    <property type="molecule type" value="Genomic_DNA"/>
</dbReference>
<dbReference type="InterPro" id="IPR050708">
    <property type="entry name" value="T6SS_VgrG/RHS"/>
</dbReference>
<dbReference type="STRING" id="1254432.SCE1572_50185"/>
<dbReference type="KEGG" id="scu:SCE1572_50185"/>
<name>S4YC89_SORCE</name>
<reference evidence="1 2" key="1">
    <citation type="journal article" date="2013" name="Sci. Rep.">
        <title>Extraordinary expansion of a Sorangium cellulosum genome from an alkaline milieu.</title>
        <authorList>
            <person name="Han K."/>
            <person name="Li Z.F."/>
            <person name="Peng R."/>
            <person name="Zhu L.P."/>
            <person name="Zhou T."/>
            <person name="Wang L.G."/>
            <person name="Li S.G."/>
            <person name="Zhang X.B."/>
            <person name="Hu W."/>
            <person name="Wu Z.H."/>
            <person name="Qin N."/>
            <person name="Li Y.Z."/>
        </authorList>
    </citation>
    <scope>NUCLEOTIDE SEQUENCE [LARGE SCALE GENOMIC DNA]</scope>
    <source>
        <strain evidence="1 2">So0157-2</strain>
    </source>
</reference>
<dbReference type="RefSeq" id="WP_020741864.1">
    <property type="nucleotide sequence ID" value="NC_021658.1"/>
</dbReference>
<organism evidence="1 2">
    <name type="scientific">Sorangium cellulosum So0157-2</name>
    <dbReference type="NCBI Taxonomy" id="1254432"/>
    <lineage>
        <taxon>Bacteria</taxon>
        <taxon>Pseudomonadati</taxon>
        <taxon>Myxococcota</taxon>
        <taxon>Polyangia</taxon>
        <taxon>Polyangiales</taxon>
        <taxon>Polyangiaceae</taxon>
        <taxon>Sorangium</taxon>
    </lineage>
</organism>
<dbReference type="HOGENOM" id="CLU_1757650_0_0_7"/>
<dbReference type="PANTHER" id="PTHR32305">
    <property type="match status" value="1"/>
</dbReference>
<dbReference type="Gene3D" id="2.180.10.10">
    <property type="entry name" value="RHS repeat-associated core"/>
    <property type="match status" value="1"/>
</dbReference>
<gene>
    <name evidence="1" type="ORF">SCE1572_50185</name>
</gene>
<evidence type="ECO:0000313" key="1">
    <source>
        <dbReference type="EMBL" id="AGP41961.1"/>
    </source>
</evidence>
<dbReference type="Proteomes" id="UP000014803">
    <property type="component" value="Chromosome"/>
</dbReference>
<evidence type="ECO:0008006" key="3">
    <source>
        <dbReference type="Google" id="ProtNLM"/>
    </source>
</evidence>
<protein>
    <recommendedName>
        <fullName evidence="3">Type IV secretion protein Rhs</fullName>
    </recommendedName>
</protein>
<dbReference type="PATRIC" id="fig|1254432.3.peg.11318"/>
<proteinExistence type="predicted"/>
<dbReference type="PANTHER" id="PTHR32305:SF15">
    <property type="entry name" value="PROTEIN RHSA-RELATED"/>
    <property type="match status" value="1"/>
</dbReference>
<dbReference type="AlphaFoldDB" id="S4YC89"/>
<dbReference type="InterPro" id="IPR006530">
    <property type="entry name" value="YD"/>
</dbReference>
<accession>S4YC89</accession>
<evidence type="ECO:0000313" key="2">
    <source>
        <dbReference type="Proteomes" id="UP000014803"/>
    </source>
</evidence>
<dbReference type="eggNOG" id="COG3209">
    <property type="taxonomic scope" value="Bacteria"/>
</dbReference>